<feature type="domain" description="C2H2-type" evidence="6">
    <location>
        <begin position="275"/>
        <end position="302"/>
    </location>
</feature>
<dbReference type="Proteomes" id="UP000274504">
    <property type="component" value="Unassembled WGS sequence"/>
</dbReference>
<dbReference type="SMART" id="SM00355">
    <property type="entry name" value="ZnF_C2H2"/>
    <property type="match status" value="3"/>
</dbReference>
<sequence length="331" mass="37794">MLEAHCNSIGYQSDENGIPLGSIRPHVAPTPSPPVIPEGIPQSSHSFYRFLPSQYEHLSPHLPPSHFCHLAHEVSNIVPSHEHTTTPPLLPQYNEQTNEMPPPLHPGHPYENFQARYRPLMEPSWMTNFMSPFSNYNQEFPTQFNPSNYLFAAEVAKQYEQNPLTPVAPKPAVSASRRYAGTRGNCDCPDCQQIDRIAASNPEMAAEMRKNSTTHSCHVPGCGKVYTKTSHLKAHLRWHTGERPFVCNRQLCGKRFLRSDELQKHLKTHENDTDNECPVCQKKFQRCDYLTRHMSTHSVEEIQKKMEGTETKVKLEETEPEEKSTEEKTAQ</sequence>
<evidence type="ECO:0000313" key="7">
    <source>
        <dbReference type="EMBL" id="VDL23354.1"/>
    </source>
</evidence>
<evidence type="ECO:0000256" key="3">
    <source>
        <dbReference type="ARBA" id="ARBA00022833"/>
    </source>
</evidence>
<dbReference type="InterPro" id="IPR036236">
    <property type="entry name" value="Znf_C2H2_sf"/>
</dbReference>
<feature type="region of interest" description="Disordered" evidence="5">
    <location>
        <begin position="303"/>
        <end position="331"/>
    </location>
</feature>
<dbReference type="InterPro" id="IPR013087">
    <property type="entry name" value="Znf_C2H2_type"/>
</dbReference>
<reference evidence="11" key="1">
    <citation type="submission" date="2017-02" db="UniProtKB">
        <authorList>
            <consortium name="WormBaseParasite"/>
        </authorList>
    </citation>
    <scope>IDENTIFICATION</scope>
</reference>
<keyword evidence="1" id="KW-0479">Metal-binding</keyword>
<evidence type="ECO:0000256" key="1">
    <source>
        <dbReference type="ARBA" id="ARBA00022723"/>
    </source>
</evidence>
<name>A0A0R3SDT9_HYMDI</name>
<dbReference type="GO" id="GO:0000978">
    <property type="term" value="F:RNA polymerase II cis-regulatory region sequence-specific DNA binding"/>
    <property type="evidence" value="ECO:0007669"/>
    <property type="project" value="TreeGrafter"/>
</dbReference>
<dbReference type="GO" id="GO:0008270">
    <property type="term" value="F:zinc ion binding"/>
    <property type="evidence" value="ECO:0007669"/>
    <property type="project" value="UniProtKB-KW"/>
</dbReference>
<feature type="domain" description="C2H2-type" evidence="6">
    <location>
        <begin position="245"/>
        <end position="274"/>
    </location>
</feature>
<dbReference type="Proteomes" id="UP000321570">
    <property type="component" value="Unassembled WGS sequence"/>
</dbReference>
<accession>A0A0R3SDT9</accession>
<keyword evidence="10" id="KW-1185">Reference proteome</keyword>
<dbReference type="Pfam" id="PF00096">
    <property type="entry name" value="zf-C2H2"/>
    <property type="match status" value="3"/>
</dbReference>
<dbReference type="SUPFAM" id="SSF57667">
    <property type="entry name" value="beta-beta-alpha zinc fingers"/>
    <property type="match status" value="1"/>
</dbReference>
<dbReference type="EMBL" id="UYSG01000775">
    <property type="protein sequence ID" value="VDL23354.1"/>
    <property type="molecule type" value="Genomic_DNA"/>
</dbReference>
<dbReference type="PANTHER" id="PTHR23235:SF177">
    <property type="entry name" value="C2H2-TYPE DOMAIN-CONTAINING PROTEIN"/>
    <property type="match status" value="1"/>
</dbReference>
<evidence type="ECO:0000256" key="4">
    <source>
        <dbReference type="PROSITE-ProRule" id="PRU00042"/>
    </source>
</evidence>
<dbReference type="FunFam" id="3.30.160.60:FF:000007">
    <property type="entry name" value="Basic krueppel-like factor 3"/>
    <property type="match status" value="1"/>
</dbReference>
<dbReference type="OrthoDB" id="6365676at2759"/>
<organism evidence="11">
    <name type="scientific">Hymenolepis diminuta</name>
    <name type="common">Rat tapeworm</name>
    <dbReference type="NCBI Taxonomy" id="6216"/>
    <lineage>
        <taxon>Eukaryota</taxon>
        <taxon>Metazoa</taxon>
        <taxon>Spiralia</taxon>
        <taxon>Lophotrochozoa</taxon>
        <taxon>Platyhelminthes</taxon>
        <taxon>Cestoda</taxon>
        <taxon>Eucestoda</taxon>
        <taxon>Cyclophyllidea</taxon>
        <taxon>Hymenolepididae</taxon>
        <taxon>Hymenolepis</taxon>
    </lineage>
</organism>
<dbReference type="STRING" id="6216.A0A0R3SDT9"/>
<evidence type="ECO:0000256" key="2">
    <source>
        <dbReference type="ARBA" id="ARBA00022771"/>
    </source>
</evidence>
<protein>
    <submittedName>
        <fullName evidence="11">C2H2-type domain-containing protein</fullName>
    </submittedName>
</protein>
<evidence type="ECO:0000313" key="9">
    <source>
        <dbReference type="Proteomes" id="UP000274504"/>
    </source>
</evidence>
<reference evidence="8 10" key="3">
    <citation type="submission" date="2019-07" db="EMBL/GenBank/DDBJ databases">
        <authorList>
            <person name="Jastrzebski P J."/>
            <person name="Paukszto L."/>
            <person name="Jastrzebski P J."/>
        </authorList>
    </citation>
    <scope>NUCLEOTIDE SEQUENCE [LARGE SCALE GENOMIC DNA]</scope>
    <source>
        <strain evidence="8 10">WMS-il1</strain>
    </source>
</reference>
<dbReference type="Gene3D" id="3.30.160.60">
    <property type="entry name" value="Classic Zinc Finger"/>
    <property type="match status" value="3"/>
</dbReference>
<dbReference type="PROSITE" id="PS50157">
    <property type="entry name" value="ZINC_FINGER_C2H2_2"/>
    <property type="match status" value="3"/>
</dbReference>
<keyword evidence="3" id="KW-0862">Zinc</keyword>
<dbReference type="PANTHER" id="PTHR23235">
    <property type="entry name" value="KRUEPPEL-LIKE TRANSCRIPTION FACTOR"/>
    <property type="match status" value="1"/>
</dbReference>
<dbReference type="PROSITE" id="PS00028">
    <property type="entry name" value="ZINC_FINGER_C2H2_1"/>
    <property type="match status" value="3"/>
</dbReference>
<keyword evidence="2 4" id="KW-0863">Zinc-finger</keyword>
<feature type="domain" description="C2H2-type" evidence="6">
    <location>
        <begin position="215"/>
        <end position="244"/>
    </location>
</feature>
<evidence type="ECO:0000259" key="6">
    <source>
        <dbReference type="PROSITE" id="PS50157"/>
    </source>
</evidence>
<dbReference type="GO" id="GO:0000981">
    <property type="term" value="F:DNA-binding transcription factor activity, RNA polymerase II-specific"/>
    <property type="evidence" value="ECO:0007669"/>
    <property type="project" value="TreeGrafter"/>
</dbReference>
<evidence type="ECO:0000313" key="11">
    <source>
        <dbReference type="WBParaSite" id="HDID_0000288101-mRNA-1"/>
    </source>
</evidence>
<evidence type="ECO:0000256" key="5">
    <source>
        <dbReference type="SAM" id="MobiDB-lite"/>
    </source>
</evidence>
<gene>
    <name evidence="7" type="ORF">HDID_LOCUS2879</name>
    <name evidence="8" type="ORF">WMSIL1_LOCUS15097</name>
</gene>
<dbReference type="AlphaFoldDB" id="A0A0R3SDT9"/>
<proteinExistence type="predicted"/>
<dbReference type="EMBL" id="CABIJS010000719">
    <property type="protein sequence ID" value="VUZ57536.1"/>
    <property type="molecule type" value="Genomic_DNA"/>
</dbReference>
<reference evidence="7 9" key="2">
    <citation type="submission" date="2018-11" db="EMBL/GenBank/DDBJ databases">
        <authorList>
            <consortium name="Pathogen Informatics"/>
        </authorList>
    </citation>
    <scope>NUCLEOTIDE SEQUENCE [LARGE SCALE GENOMIC DNA]</scope>
</reference>
<evidence type="ECO:0000313" key="8">
    <source>
        <dbReference type="EMBL" id="VUZ57536.1"/>
    </source>
</evidence>
<evidence type="ECO:0000313" key="10">
    <source>
        <dbReference type="Proteomes" id="UP000321570"/>
    </source>
</evidence>
<dbReference type="WBParaSite" id="HDID_0000288101-mRNA-1">
    <property type="protein sequence ID" value="HDID_0000288101-mRNA-1"/>
    <property type="gene ID" value="HDID_0000288101"/>
</dbReference>